<dbReference type="Pfam" id="PF14452">
    <property type="entry name" value="Multi_ubiq"/>
    <property type="match status" value="1"/>
</dbReference>
<dbReference type="Proteomes" id="UP001598130">
    <property type="component" value="Unassembled WGS sequence"/>
</dbReference>
<evidence type="ECO:0000313" key="3">
    <source>
        <dbReference type="Proteomes" id="UP001598130"/>
    </source>
</evidence>
<dbReference type="RefSeq" id="WP_377369895.1">
    <property type="nucleotide sequence ID" value="NZ_JAOTJD010000017.1"/>
</dbReference>
<gene>
    <name evidence="2" type="ORF">OCL97_10265</name>
</gene>
<sequence length="151" mass="16774">MSVNVAAHLVRIHIDREALESPNPTTGEAFYALANIPGHRELFKEVGGDKEDELVPRDAKKLHLKEDEHFYSQKAVTILVNGEPNEVVETRISFDQVVKLAYPVPPSGTLIEFTVTYRNGPPANPKGTLTDGHSVKIKNKMIFDVTPTDRS</sequence>
<feature type="domain" description="Multi-ubiquitin" evidence="1">
    <location>
        <begin position="76"/>
        <end position="149"/>
    </location>
</feature>
<name>A0ABW6CU01_9CAUL</name>
<dbReference type="InterPro" id="IPR027802">
    <property type="entry name" value="Multi-ubiquitin_dom"/>
</dbReference>
<proteinExistence type="predicted"/>
<accession>A0ABW6CU01</accession>
<comment type="caution">
    <text evidence="2">The sequence shown here is derived from an EMBL/GenBank/DDBJ whole genome shotgun (WGS) entry which is preliminary data.</text>
</comment>
<reference evidence="2 3" key="1">
    <citation type="submission" date="2022-09" db="EMBL/GenBank/DDBJ databases">
        <title>New species of Phenylobacterium.</title>
        <authorList>
            <person name="Mieszkin S."/>
        </authorList>
    </citation>
    <scope>NUCLEOTIDE SEQUENCE [LARGE SCALE GENOMIC DNA]</scope>
    <source>
        <strain evidence="2 3">HK31-G</strain>
    </source>
</reference>
<evidence type="ECO:0000313" key="2">
    <source>
        <dbReference type="EMBL" id="MFD3264343.1"/>
    </source>
</evidence>
<dbReference type="EMBL" id="JAOTJD010000017">
    <property type="protein sequence ID" value="MFD3264343.1"/>
    <property type="molecule type" value="Genomic_DNA"/>
</dbReference>
<protein>
    <submittedName>
        <fullName evidence="2">Multiubiquitin domain-containing protein</fullName>
    </submittedName>
</protein>
<organism evidence="2 3">
    <name type="scientific">Phenylobacterium ferrooxidans</name>
    <dbReference type="NCBI Taxonomy" id="2982689"/>
    <lineage>
        <taxon>Bacteria</taxon>
        <taxon>Pseudomonadati</taxon>
        <taxon>Pseudomonadota</taxon>
        <taxon>Alphaproteobacteria</taxon>
        <taxon>Caulobacterales</taxon>
        <taxon>Caulobacteraceae</taxon>
        <taxon>Phenylobacterium</taxon>
    </lineage>
</organism>
<evidence type="ECO:0000259" key="1">
    <source>
        <dbReference type="Pfam" id="PF14452"/>
    </source>
</evidence>
<keyword evidence="3" id="KW-1185">Reference proteome</keyword>